<protein>
    <submittedName>
        <fullName evidence="2">Uncharacterized protein</fullName>
    </submittedName>
</protein>
<dbReference type="GO" id="GO:0005654">
    <property type="term" value="C:nucleoplasm"/>
    <property type="evidence" value="ECO:0007669"/>
    <property type="project" value="TreeGrafter"/>
</dbReference>
<dbReference type="PANTHER" id="PTHR16148">
    <property type="entry name" value="NF-KAPPA-B-REPRESSING FACTOR-RELATED"/>
    <property type="match status" value="1"/>
</dbReference>
<dbReference type="PANTHER" id="PTHR16148:SF14">
    <property type="entry name" value="MYND-TYPE DOMAIN-CONTAINING PROTEIN"/>
    <property type="match status" value="1"/>
</dbReference>
<feature type="compositionally biased region" description="Polar residues" evidence="1">
    <location>
        <begin position="424"/>
        <end position="471"/>
    </location>
</feature>
<feature type="compositionally biased region" description="Basic residues" evidence="1">
    <location>
        <begin position="602"/>
        <end position="613"/>
    </location>
</feature>
<feature type="compositionally biased region" description="Low complexity" evidence="1">
    <location>
        <begin position="589"/>
        <end position="599"/>
    </location>
</feature>
<dbReference type="EMBL" id="BMAT01013632">
    <property type="protein sequence ID" value="GFS16899.1"/>
    <property type="molecule type" value="Genomic_DNA"/>
</dbReference>
<organism evidence="2 3">
    <name type="scientific">Elysia marginata</name>
    <dbReference type="NCBI Taxonomy" id="1093978"/>
    <lineage>
        <taxon>Eukaryota</taxon>
        <taxon>Metazoa</taxon>
        <taxon>Spiralia</taxon>
        <taxon>Lophotrochozoa</taxon>
        <taxon>Mollusca</taxon>
        <taxon>Gastropoda</taxon>
        <taxon>Heterobranchia</taxon>
        <taxon>Euthyneura</taxon>
        <taxon>Panpulmonata</taxon>
        <taxon>Sacoglossa</taxon>
        <taxon>Placobranchoidea</taxon>
        <taxon>Plakobranchidae</taxon>
        <taxon>Elysia</taxon>
    </lineage>
</organism>
<name>A0AAV4J4I9_9GAST</name>
<keyword evidence="3" id="KW-1185">Reference proteome</keyword>
<feature type="region of interest" description="Disordered" evidence="1">
    <location>
        <begin position="522"/>
        <end position="563"/>
    </location>
</feature>
<accession>A0AAV4J4I9</accession>
<dbReference type="Proteomes" id="UP000762676">
    <property type="component" value="Unassembled WGS sequence"/>
</dbReference>
<reference evidence="2 3" key="1">
    <citation type="journal article" date="2021" name="Elife">
        <title>Chloroplast acquisition without the gene transfer in kleptoplastic sea slugs, Plakobranchus ocellatus.</title>
        <authorList>
            <person name="Maeda T."/>
            <person name="Takahashi S."/>
            <person name="Yoshida T."/>
            <person name="Shimamura S."/>
            <person name="Takaki Y."/>
            <person name="Nagai Y."/>
            <person name="Toyoda A."/>
            <person name="Suzuki Y."/>
            <person name="Arimoto A."/>
            <person name="Ishii H."/>
            <person name="Satoh N."/>
            <person name="Nishiyama T."/>
            <person name="Hasebe M."/>
            <person name="Maruyama T."/>
            <person name="Minagawa J."/>
            <person name="Obokata J."/>
            <person name="Shigenobu S."/>
        </authorList>
    </citation>
    <scope>NUCLEOTIDE SEQUENCE [LARGE SCALE GENOMIC DNA]</scope>
</reference>
<dbReference type="GO" id="GO:0005730">
    <property type="term" value="C:nucleolus"/>
    <property type="evidence" value="ECO:0007669"/>
    <property type="project" value="TreeGrafter"/>
</dbReference>
<feature type="region of interest" description="Disordered" evidence="1">
    <location>
        <begin position="93"/>
        <end position="139"/>
    </location>
</feature>
<feature type="compositionally biased region" description="Polar residues" evidence="1">
    <location>
        <begin position="127"/>
        <end position="139"/>
    </location>
</feature>
<feature type="compositionally biased region" description="Polar residues" evidence="1">
    <location>
        <begin position="551"/>
        <end position="563"/>
    </location>
</feature>
<dbReference type="AlphaFoldDB" id="A0AAV4J4I9"/>
<feature type="compositionally biased region" description="Polar residues" evidence="1">
    <location>
        <begin position="206"/>
        <end position="217"/>
    </location>
</feature>
<feature type="region of interest" description="Disordered" evidence="1">
    <location>
        <begin position="162"/>
        <end position="231"/>
    </location>
</feature>
<gene>
    <name evidence="2" type="ORF">ElyMa_006808400</name>
</gene>
<feature type="compositionally biased region" description="Low complexity" evidence="1">
    <location>
        <begin position="165"/>
        <end position="175"/>
    </location>
</feature>
<feature type="region of interest" description="Disordered" evidence="1">
    <location>
        <begin position="586"/>
        <end position="654"/>
    </location>
</feature>
<feature type="compositionally biased region" description="Basic residues" evidence="1">
    <location>
        <begin position="178"/>
        <end position="189"/>
    </location>
</feature>
<comment type="caution">
    <text evidence="2">The sequence shown here is derived from an EMBL/GenBank/DDBJ whole genome shotgun (WGS) entry which is preliminary data.</text>
</comment>
<sequence length="761" mass="82489">MASTFHKLPSRHHANPRAVLKTKLSNEVSVRSNVARSSAQVVGGMSPEARAAMLLTREDTNDGFARYRHTSLPRTNTNLTAIKRDKIAAGNSSIRKLEPLAPIPPSHPTLKPSTASDSGSRERSKPAASTSDFNDSGFSSITRHPLSAATANTIADAEEKFETDSNNNNSMNASNRQQRQHRPVSRKSQRQSASRESLDERISPGRTLSNAKVSASGRNVEDCPCSPSQNTVTSKSFVMALDAALEANCISRLRGDITDVTEGSGAAPGTVRALNGGRLSNAQEVVVNVCHGECEKELVFHDDDDDSLDTARAASEIRVNTWLEYNQDFPPDEVDFDYDTDSNFNLRPDIAAAQTTKPLKTTLRVPTARLRSSGKQTNQNQTLSSVSGSRGGKPPVPCTNRRDNNNNNNNNKNSNITTTTNNNGSVGSARSKSGTTASQKDNCSSRFGSAMSNDGSSKQSANSSARKQWTVQKRERDGVCAWNQGDGFASYRHTSLPRTDTNLTVIKRDKIAAGYSNIRKLEPLAPLPPSHPNLKPSTASDSGSRERSKPAASTSDFNDSGFSSITRHPLSAATANTIADAEEKFETDSNNNNSMNASNRQQRQHRPVSRKSQRQSASRESLDERISPGRTLSNAKVSASGRNVEDCPCSPSQNTVTSKSFVIALDATLESNCISRLRGDITDVTKCSGAALGTVPALNSRRLSNAQEVVVNVCHGECEKELVFHDDDDDSLDTARAASEKRITTWLKYNQDFPPEELDYD</sequence>
<feature type="compositionally biased region" description="Polar residues" evidence="1">
    <location>
        <begin position="630"/>
        <end position="641"/>
    </location>
</feature>
<feature type="region of interest" description="Disordered" evidence="1">
    <location>
        <begin position="349"/>
        <end position="473"/>
    </location>
</feature>
<feature type="compositionally biased region" description="Polar residues" evidence="1">
    <location>
        <begin position="373"/>
        <end position="388"/>
    </location>
</feature>
<evidence type="ECO:0000313" key="2">
    <source>
        <dbReference type="EMBL" id="GFS16899.1"/>
    </source>
</evidence>
<proteinExistence type="predicted"/>
<feature type="compositionally biased region" description="Low complexity" evidence="1">
    <location>
        <begin position="405"/>
        <end position="423"/>
    </location>
</feature>
<evidence type="ECO:0000256" key="1">
    <source>
        <dbReference type="SAM" id="MobiDB-lite"/>
    </source>
</evidence>
<evidence type="ECO:0000313" key="3">
    <source>
        <dbReference type="Proteomes" id="UP000762676"/>
    </source>
</evidence>